<evidence type="ECO:0000313" key="1">
    <source>
        <dbReference type="EMBL" id="CDW88333.1"/>
    </source>
</evidence>
<gene>
    <name evidence="1" type="primary">Contig17591.g847</name>
    <name evidence="1" type="ORF">STYLEM_17454</name>
</gene>
<dbReference type="Proteomes" id="UP000039865">
    <property type="component" value="Unassembled WGS sequence"/>
</dbReference>
<dbReference type="AlphaFoldDB" id="A0A078B4A5"/>
<dbReference type="InParanoid" id="A0A078B4A5"/>
<name>A0A078B4A5_STYLE</name>
<sequence>MTSTAKYQAQQHLLPKQLNQRVGSISNELDYAKRNYIIKMRQSFIEVNKNIYFEDGSLNFKYFNVKKGHYWSKEINEELIKYGVTNYKDIKQKMETFRSEWSETEIRLRICRLLKCYNLKAYENRKFNSKDEILDEAIKNKEEATKQKKICGGILYNPVAEQEDGIMNSYFNLKNKK</sequence>
<proteinExistence type="predicted"/>
<protein>
    <recommendedName>
        <fullName evidence="3">Myb-like domain-containing protein</fullName>
    </recommendedName>
</protein>
<organism evidence="1 2">
    <name type="scientific">Stylonychia lemnae</name>
    <name type="common">Ciliate</name>
    <dbReference type="NCBI Taxonomy" id="5949"/>
    <lineage>
        <taxon>Eukaryota</taxon>
        <taxon>Sar</taxon>
        <taxon>Alveolata</taxon>
        <taxon>Ciliophora</taxon>
        <taxon>Intramacronucleata</taxon>
        <taxon>Spirotrichea</taxon>
        <taxon>Stichotrichia</taxon>
        <taxon>Sporadotrichida</taxon>
        <taxon>Oxytrichidae</taxon>
        <taxon>Stylonychinae</taxon>
        <taxon>Stylonychia</taxon>
    </lineage>
</organism>
<dbReference type="EMBL" id="CCKQ01016461">
    <property type="protein sequence ID" value="CDW88333.1"/>
    <property type="molecule type" value="Genomic_DNA"/>
</dbReference>
<keyword evidence="2" id="KW-1185">Reference proteome</keyword>
<accession>A0A078B4A5</accession>
<reference evidence="1 2" key="1">
    <citation type="submission" date="2014-06" db="EMBL/GenBank/DDBJ databases">
        <authorList>
            <person name="Swart Estienne"/>
        </authorList>
    </citation>
    <scope>NUCLEOTIDE SEQUENCE [LARGE SCALE GENOMIC DNA]</scope>
    <source>
        <strain evidence="1 2">130c</strain>
    </source>
</reference>
<evidence type="ECO:0000313" key="2">
    <source>
        <dbReference type="Proteomes" id="UP000039865"/>
    </source>
</evidence>
<evidence type="ECO:0008006" key="3">
    <source>
        <dbReference type="Google" id="ProtNLM"/>
    </source>
</evidence>